<feature type="region of interest" description="Disordered" evidence="2">
    <location>
        <begin position="893"/>
        <end position="915"/>
    </location>
</feature>
<dbReference type="InterPro" id="IPR057025">
    <property type="entry name" value="Znr_FGT1_2"/>
</dbReference>
<evidence type="ECO:0000259" key="5">
    <source>
        <dbReference type="Pfam" id="PF23547"/>
    </source>
</evidence>
<dbReference type="PANTHER" id="PTHR12706:SF31">
    <property type="entry name" value="PHD-TYPE DOMAIN-CONTAINING PROTEIN"/>
    <property type="match status" value="1"/>
</dbReference>
<dbReference type="PANTHER" id="PTHR12706">
    <property type="entry name" value="STRAWBERRY NOTCH-RELATED"/>
    <property type="match status" value="1"/>
</dbReference>
<accession>B8BBY7</accession>
<dbReference type="InterPro" id="IPR039187">
    <property type="entry name" value="SNO_AAA"/>
</dbReference>
<dbReference type="Proteomes" id="UP000007015">
    <property type="component" value="Chromosome 8"/>
</dbReference>
<feature type="domain" description="Strawberry notch helicase C" evidence="3">
    <location>
        <begin position="1093"/>
        <end position="1268"/>
    </location>
</feature>
<feature type="compositionally biased region" description="Low complexity" evidence="2">
    <location>
        <begin position="894"/>
        <end position="909"/>
    </location>
</feature>
<dbReference type="InterPro" id="IPR027417">
    <property type="entry name" value="P-loop_NTPase"/>
</dbReference>
<dbReference type="Gene3D" id="3.40.50.300">
    <property type="entry name" value="P-loop containing nucleotide triphosphate hydrolases"/>
    <property type="match status" value="1"/>
</dbReference>
<dbReference type="Pfam" id="PF23547">
    <property type="entry name" value="Zn_ribbon_FGT1_1"/>
    <property type="match status" value="1"/>
</dbReference>
<feature type="domain" description="Strawberry notch AAA" evidence="4">
    <location>
        <begin position="542"/>
        <end position="638"/>
    </location>
</feature>
<evidence type="ECO:0000259" key="6">
    <source>
        <dbReference type="Pfam" id="PF23548"/>
    </source>
</evidence>
<dbReference type="Pfam" id="PF25373">
    <property type="entry name" value="SBNO"/>
    <property type="match status" value="1"/>
</dbReference>
<dbReference type="InterPro" id="IPR057024">
    <property type="entry name" value="Znr_FGT1_1"/>
</dbReference>
<proteinExistence type="inferred from homology"/>
<dbReference type="Gramene" id="BGIOSGA028211-TA">
    <property type="protein sequence ID" value="BGIOSGA028211-PA"/>
    <property type="gene ID" value="BGIOSGA028211"/>
</dbReference>
<evidence type="ECO:0000313" key="8">
    <source>
        <dbReference type="EMBL" id="EEC83117.1"/>
    </source>
</evidence>
<dbReference type="EMBL" id="CM000133">
    <property type="protein sequence ID" value="EEC83117.1"/>
    <property type="molecule type" value="Genomic_DNA"/>
</dbReference>
<dbReference type="SUPFAM" id="SSF52540">
    <property type="entry name" value="P-loop containing nucleoside triphosphate hydrolases"/>
    <property type="match status" value="1"/>
</dbReference>
<dbReference type="HOGENOM" id="CLU_000212_2_1_1"/>
<dbReference type="OMA" id="KLWMEAR"/>
<reference evidence="8 9" key="1">
    <citation type="journal article" date="2005" name="PLoS Biol.">
        <title>The genomes of Oryza sativa: a history of duplications.</title>
        <authorList>
            <person name="Yu J."/>
            <person name="Wang J."/>
            <person name="Lin W."/>
            <person name="Li S."/>
            <person name="Li H."/>
            <person name="Zhou J."/>
            <person name="Ni P."/>
            <person name="Dong W."/>
            <person name="Hu S."/>
            <person name="Zeng C."/>
            <person name="Zhang J."/>
            <person name="Zhang Y."/>
            <person name="Li R."/>
            <person name="Xu Z."/>
            <person name="Li S."/>
            <person name="Li X."/>
            <person name="Zheng H."/>
            <person name="Cong L."/>
            <person name="Lin L."/>
            <person name="Yin J."/>
            <person name="Geng J."/>
            <person name="Li G."/>
            <person name="Shi J."/>
            <person name="Liu J."/>
            <person name="Lv H."/>
            <person name="Li J."/>
            <person name="Wang J."/>
            <person name="Deng Y."/>
            <person name="Ran L."/>
            <person name="Shi X."/>
            <person name="Wang X."/>
            <person name="Wu Q."/>
            <person name="Li C."/>
            <person name="Ren X."/>
            <person name="Wang J."/>
            <person name="Wang X."/>
            <person name="Li D."/>
            <person name="Liu D."/>
            <person name="Zhang X."/>
            <person name="Ji Z."/>
            <person name="Zhao W."/>
            <person name="Sun Y."/>
            <person name="Zhang Z."/>
            <person name="Bao J."/>
            <person name="Han Y."/>
            <person name="Dong L."/>
            <person name="Ji J."/>
            <person name="Chen P."/>
            <person name="Wu S."/>
            <person name="Liu J."/>
            <person name="Xiao Y."/>
            <person name="Bu D."/>
            <person name="Tan J."/>
            <person name="Yang L."/>
            <person name="Ye C."/>
            <person name="Zhang J."/>
            <person name="Xu J."/>
            <person name="Zhou Y."/>
            <person name="Yu Y."/>
            <person name="Zhang B."/>
            <person name="Zhuang S."/>
            <person name="Wei H."/>
            <person name="Liu B."/>
            <person name="Lei M."/>
            <person name="Yu H."/>
            <person name="Li Y."/>
            <person name="Xu H."/>
            <person name="Wei S."/>
            <person name="He X."/>
            <person name="Fang L."/>
            <person name="Zhang Z."/>
            <person name="Zhang Y."/>
            <person name="Huang X."/>
            <person name="Su Z."/>
            <person name="Tong W."/>
            <person name="Li J."/>
            <person name="Tong Z."/>
            <person name="Li S."/>
            <person name="Ye J."/>
            <person name="Wang L."/>
            <person name="Fang L."/>
            <person name="Lei T."/>
            <person name="Chen C."/>
            <person name="Chen H."/>
            <person name="Xu Z."/>
            <person name="Li H."/>
            <person name="Huang H."/>
            <person name="Zhang F."/>
            <person name="Xu H."/>
            <person name="Li N."/>
            <person name="Zhao C."/>
            <person name="Li S."/>
            <person name="Dong L."/>
            <person name="Huang Y."/>
            <person name="Li L."/>
            <person name="Xi Y."/>
            <person name="Qi Q."/>
            <person name="Li W."/>
            <person name="Zhang B."/>
            <person name="Hu W."/>
            <person name="Zhang Y."/>
            <person name="Tian X."/>
            <person name="Jiao Y."/>
            <person name="Liang X."/>
            <person name="Jin J."/>
            <person name="Gao L."/>
            <person name="Zheng W."/>
            <person name="Hao B."/>
            <person name="Liu S."/>
            <person name="Wang W."/>
            <person name="Yuan L."/>
            <person name="Cao M."/>
            <person name="McDermott J."/>
            <person name="Samudrala R."/>
            <person name="Wang J."/>
            <person name="Wong G.K."/>
            <person name="Yang H."/>
        </authorList>
    </citation>
    <scope>NUCLEOTIDE SEQUENCE [LARGE SCALE GENOMIC DNA]</scope>
    <source>
        <strain evidence="9">cv. 93-11</strain>
    </source>
</reference>
<gene>
    <name evidence="8" type="ORF">OsI_28276</name>
</gene>
<feature type="domain" description="FORGETTER1 second zinc ribbon" evidence="6">
    <location>
        <begin position="106"/>
        <end position="138"/>
    </location>
</feature>
<name>B8BBY7_ORYSI</name>
<dbReference type="GO" id="GO:0005634">
    <property type="term" value="C:nucleus"/>
    <property type="evidence" value="ECO:0007669"/>
    <property type="project" value="TreeGrafter"/>
</dbReference>
<evidence type="ECO:0000313" key="9">
    <source>
        <dbReference type="Proteomes" id="UP000007015"/>
    </source>
</evidence>
<organism evidence="8 9">
    <name type="scientific">Oryza sativa subsp. indica</name>
    <name type="common">Rice</name>
    <dbReference type="NCBI Taxonomy" id="39946"/>
    <lineage>
        <taxon>Eukaryota</taxon>
        <taxon>Viridiplantae</taxon>
        <taxon>Streptophyta</taxon>
        <taxon>Embryophyta</taxon>
        <taxon>Tracheophyta</taxon>
        <taxon>Spermatophyta</taxon>
        <taxon>Magnoliopsida</taxon>
        <taxon>Liliopsida</taxon>
        <taxon>Poales</taxon>
        <taxon>Poaceae</taxon>
        <taxon>BOP clade</taxon>
        <taxon>Oryzoideae</taxon>
        <taxon>Oryzeae</taxon>
        <taxon>Oryzinae</taxon>
        <taxon>Oryza</taxon>
        <taxon>Oryza sativa</taxon>
    </lineage>
</organism>
<feature type="region of interest" description="Disordered" evidence="2">
    <location>
        <begin position="52"/>
        <end position="103"/>
    </location>
</feature>
<feature type="domain" description="Strawberry notch AAA" evidence="4">
    <location>
        <begin position="235"/>
        <end position="439"/>
    </location>
</feature>
<dbReference type="InterPro" id="IPR026937">
    <property type="entry name" value="SBNO_Helicase_C_dom"/>
</dbReference>
<evidence type="ECO:0008006" key="10">
    <source>
        <dbReference type="Google" id="ProtNLM"/>
    </source>
</evidence>
<sequence length="1488" mass="163566">MAGGGGGGGSPSPVAASAAPVQVRCAGCRGVLAVAPGMTEFICPKCRMAQRLPPELMPPSPPKASPTPPPQPQPHPQLQPPPPPAPLPPPSRRSAPRAQGVDPTKIQLPCARCKAILNVPHGLARFRCPQCDVDLAVDLSKLRNFLATAGPGFAPPLPLPPPPPPPMPPIPLPHMPFLPMMPHVPVPMPPMASPAELPEEINEVAVDVEREEDEGGTVGETFMDYRPPKLSLGLPHPDPVVETSSLSAVQPPEPTYDLTIMDELDETKVLSCLQIETIVYASQRHLYHLPTGARAGFFIGDGAGVGKGRTIAGLIWENWKQGRHKALWISIGSDLKYDARRDLDDVGAKYVEVHALNKLPYSKIDSKAVGITTGVIFVTYSSLIASSEKGRSRLQQLIEWCGSEFDGLLVFDECHKAKNLIPEAGSQPTRTGKAVLEIQVPRWQRAPDRSPRLFTKAILAASGAEVVGGGEVESVRRLLAPRSSFLRRLGTPRGDGRRWREVEGDIGVVDEERQKGRRRRLRWSCPLTAVLVVAAVKPSLSQEMLPEARVVYCSATGASEPRNLGYMVRLGLWGDGTSFQNFQKFLGALEKGGVGALELVAMDMKARGMYVCRTLSYKGAAFATVEAPLEERMMNMYRKAAEFWAELRVELLSAIEYYAEDKGNSSQIWRLYWASHQRFFRHMCMSAKVPAVVRLVKEALAEEKCVVIGLQSTGEARTEEAISKYGVEMEDFVSGPRELLLKLVDDNYPLPPKPDCFQQVGDEKVAEVQRKRHYGPDVCFKGRARKLAKMEDESDDGTDEYSLLNSWIDILGKEELPEVAKDSSVTSGRSRVLSRDASRGSRRRQRSCSTMAGCDVAADAVRKELSISGDGGLESVDGKDNKQRVRDPTLLVDRAGSATGRRRGSGLTLIGKADPGDGLGNDDVRHLRLEAESDHESTESEEEFNMCQICNTEELNAILGEDDVAPLYWLRRTCSPWLSDSSLDWYDTAVERKSNILQIIRSLDLPNNPLDDIIDQLGGPYNVAEITGRRGMLVRASDGKGVVYQTRNKKEVALDMINIHEKQQFMDGEKLVAIISEAGSAGVSLHADRRAKNQLKVANTRLLFTNLGGEKRFASIVAKRLESLGALTQGDRRAGPSLSAFNYDSTYGKKALMMMYRGILEQDGLPVLPSGCSEDQASLQGFITKAKAALVSVGIIRDALMCNGKNGGKLTGRIFDSDLHDIGRFLNRILGLAPDIQNRQLFDLFTSILDIVIQNARSEGQLDSGIVDIKAKSVKMKESPKTVHVDSLSGASTVLFTFTIDRGFTWESANAILEERQKDGAGSSDVGFYESRREWMGRRHYMLAFEGSTEGMYRVIRPAVGEALREMPLVELKSKYRKVSSIDKIGNGWQEEYDASSKQCMHGPKCKLGSYCTVGRRLQEINILGGLILPVWGIVEKALAKQVRQIHKRIRVARLETNDNERIVGLMIPNSAVESVLEGLQWVQDIDD</sequence>
<evidence type="ECO:0000259" key="4">
    <source>
        <dbReference type="Pfam" id="PF13872"/>
    </source>
</evidence>
<keyword evidence="9" id="KW-1185">Reference proteome</keyword>
<protein>
    <recommendedName>
        <fullName evidence="10">Strawberry notch AAA domain-containing protein</fullName>
    </recommendedName>
</protein>
<feature type="domain" description="FORGETTER1 first zinc ribbon" evidence="5">
    <location>
        <begin position="21"/>
        <end position="55"/>
    </location>
</feature>
<evidence type="ECO:0000259" key="3">
    <source>
        <dbReference type="Pfam" id="PF13871"/>
    </source>
</evidence>
<dbReference type="Pfam" id="PF13872">
    <property type="entry name" value="AAA_34"/>
    <property type="match status" value="2"/>
</dbReference>
<dbReference type="InterPro" id="IPR057332">
    <property type="entry name" value="SBNO_a/b_dom"/>
</dbReference>
<dbReference type="Pfam" id="PF13871">
    <property type="entry name" value="Helicase_C_4"/>
    <property type="match status" value="1"/>
</dbReference>
<dbReference type="InterPro" id="IPR026741">
    <property type="entry name" value="SNO"/>
</dbReference>
<evidence type="ECO:0000259" key="7">
    <source>
        <dbReference type="Pfam" id="PF25373"/>
    </source>
</evidence>
<feature type="region of interest" description="Disordered" evidence="2">
    <location>
        <begin position="821"/>
        <end position="849"/>
    </location>
</feature>
<evidence type="ECO:0000256" key="2">
    <source>
        <dbReference type="SAM" id="MobiDB-lite"/>
    </source>
</evidence>
<feature type="compositionally biased region" description="Pro residues" evidence="2">
    <location>
        <begin position="55"/>
        <end position="91"/>
    </location>
</feature>
<evidence type="ECO:0000256" key="1">
    <source>
        <dbReference type="ARBA" id="ARBA00006992"/>
    </source>
</evidence>
<feature type="domain" description="SBNO alpha/beta" evidence="7">
    <location>
        <begin position="1305"/>
        <end position="1417"/>
    </location>
</feature>
<dbReference type="GO" id="GO:0042393">
    <property type="term" value="F:histone binding"/>
    <property type="evidence" value="ECO:0007669"/>
    <property type="project" value="TreeGrafter"/>
</dbReference>
<comment type="similarity">
    <text evidence="1">Belongs to the SBNO family.</text>
</comment>
<dbReference type="GO" id="GO:0006355">
    <property type="term" value="P:regulation of DNA-templated transcription"/>
    <property type="evidence" value="ECO:0007669"/>
    <property type="project" value="InterPro"/>
</dbReference>
<dbReference type="Pfam" id="PF23548">
    <property type="entry name" value="Zn_ribbon_FGT1_2"/>
    <property type="match status" value="1"/>
</dbReference>
<dbReference type="GO" id="GO:0031490">
    <property type="term" value="F:chromatin DNA binding"/>
    <property type="evidence" value="ECO:0007669"/>
    <property type="project" value="TreeGrafter"/>
</dbReference>